<feature type="transmembrane region" description="Helical" evidence="1">
    <location>
        <begin position="89"/>
        <end position="118"/>
    </location>
</feature>
<accession>A0A8S4RKQ1</accession>
<evidence type="ECO:0000313" key="3">
    <source>
        <dbReference type="Proteomes" id="UP000838756"/>
    </source>
</evidence>
<comment type="caution">
    <text evidence="2">The sequence shown here is derived from an EMBL/GenBank/DDBJ whole genome shotgun (WGS) entry which is preliminary data.</text>
</comment>
<reference evidence="2" key="1">
    <citation type="submission" date="2022-03" db="EMBL/GenBank/DDBJ databases">
        <authorList>
            <person name="Lindestad O."/>
        </authorList>
    </citation>
    <scope>NUCLEOTIDE SEQUENCE</scope>
</reference>
<evidence type="ECO:0000313" key="2">
    <source>
        <dbReference type="EMBL" id="CAH2236569.1"/>
    </source>
</evidence>
<keyword evidence="1" id="KW-0472">Membrane</keyword>
<keyword evidence="1" id="KW-1133">Transmembrane helix</keyword>
<evidence type="ECO:0000256" key="1">
    <source>
        <dbReference type="SAM" id="Phobius"/>
    </source>
</evidence>
<proteinExistence type="predicted"/>
<dbReference type="EMBL" id="CAKXAJ010025210">
    <property type="protein sequence ID" value="CAH2236569.1"/>
    <property type="molecule type" value="Genomic_DNA"/>
</dbReference>
<name>A0A8S4RKQ1_9NEOP</name>
<protein>
    <submittedName>
        <fullName evidence="2">Jg15328 protein</fullName>
    </submittedName>
</protein>
<sequence>MRCEIPIPIRCCFCFPLRYGLLVWAYVKQIFSLLFLAFIIFKFCMDSRRMPIGGYVVVSATITLTILDIVFHVFLIISAHTKNYRIMRIFYRYSIALLCVNLSAMALYIGGWVVFIIFFEPIFFRLLWSIILPALGTSVIMLLIQGYLIILVRSEFLKLKNISQFEFVNNASANAEGKCSANIEFEKGMEENVP</sequence>
<gene>
    <name evidence="2" type="primary">jg15328</name>
    <name evidence="2" type="ORF">PAEG_LOCUS13937</name>
</gene>
<dbReference type="AlphaFoldDB" id="A0A8S4RKQ1"/>
<organism evidence="2 3">
    <name type="scientific">Pararge aegeria aegeria</name>
    <dbReference type="NCBI Taxonomy" id="348720"/>
    <lineage>
        <taxon>Eukaryota</taxon>
        <taxon>Metazoa</taxon>
        <taxon>Ecdysozoa</taxon>
        <taxon>Arthropoda</taxon>
        <taxon>Hexapoda</taxon>
        <taxon>Insecta</taxon>
        <taxon>Pterygota</taxon>
        <taxon>Neoptera</taxon>
        <taxon>Endopterygota</taxon>
        <taxon>Lepidoptera</taxon>
        <taxon>Glossata</taxon>
        <taxon>Ditrysia</taxon>
        <taxon>Papilionoidea</taxon>
        <taxon>Nymphalidae</taxon>
        <taxon>Satyrinae</taxon>
        <taxon>Satyrini</taxon>
        <taxon>Parargina</taxon>
        <taxon>Pararge</taxon>
    </lineage>
</organism>
<keyword evidence="1" id="KW-0812">Transmembrane</keyword>
<dbReference type="Proteomes" id="UP000838756">
    <property type="component" value="Unassembled WGS sequence"/>
</dbReference>
<feature type="transmembrane region" description="Helical" evidence="1">
    <location>
        <begin position="21"/>
        <end position="40"/>
    </location>
</feature>
<feature type="transmembrane region" description="Helical" evidence="1">
    <location>
        <begin position="130"/>
        <end position="152"/>
    </location>
</feature>
<keyword evidence="3" id="KW-1185">Reference proteome</keyword>
<feature type="transmembrane region" description="Helical" evidence="1">
    <location>
        <begin position="52"/>
        <end position="77"/>
    </location>
</feature>
<dbReference type="OrthoDB" id="7461624at2759"/>